<gene>
    <name evidence="1" type="ORF">HJG59_008457</name>
</gene>
<evidence type="ECO:0000313" key="2">
    <source>
        <dbReference type="Proteomes" id="UP000550707"/>
    </source>
</evidence>
<sequence>MLNNSSGCGNPCLVADVNGIFHSGKSVFCDGVSSLCQPPLLTPTPTPALAQPPPRCSHRWTQRLQWPRCVGWRAQQAAEDPVGYPGQHGVFSTRLGAGAGQRGPWQRSQSPPAGAVYLGARGQAGSVYAGRRGSRMVSEGSPPPLLSEPALFKIKLP</sequence>
<dbReference type="Proteomes" id="UP000550707">
    <property type="component" value="Unassembled WGS sequence"/>
</dbReference>
<dbReference type="EMBL" id="JACASF010000012">
    <property type="protein sequence ID" value="KAF6444130.1"/>
    <property type="molecule type" value="Genomic_DNA"/>
</dbReference>
<organism evidence="1 2">
    <name type="scientific">Molossus molossus</name>
    <name type="common">Pallas' mastiff bat</name>
    <name type="synonym">Vespertilio molossus</name>
    <dbReference type="NCBI Taxonomy" id="27622"/>
    <lineage>
        <taxon>Eukaryota</taxon>
        <taxon>Metazoa</taxon>
        <taxon>Chordata</taxon>
        <taxon>Craniata</taxon>
        <taxon>Vertebrata</taxon>
        <taxon>Euteleostomi</taxon>
        <taxon>Mammalia</taxon>
        <taxon>Eutheria</taxon>
        <taxon>Laurasiatheria</taxon>
        <taxon>Chiroptera</taxon>
        <taxon>Yangochiroptera</taxon>
        <taxon>Molossidae</taxon>
        <taxon>Molossus</taxon>
    </lineage>
</organism>
<protein>
    <submittedName>
        <fullName evidence="1">Uncharacterized protein</fullName>
    </submittedName>
</protein>
<evidence type="ECO:0000313" key="1">
    <source>
        <dbReference type="EMBL" id="KAF6444130.1"/>
    </source>
</evidence>
<accession>A0A7J8F900</accession>
<dbReference type="InParanoid" id="A0A7J8F900"/>
<reference evidence="1 2" key="1">
    <citation type="journal article" date="2020" name="Nature">
        <title>Six reference-quality genomes reveal evolution of bat adaptations.</title>
        <authorList>
            <person name="Jebb D."/>
            <person name="Huang Z."/>
            <person name="Pippel M."/>
            <person name="Hughes G.M."/>
            <person name="Lavrichenko K."/>
            <person name="Devanna P."/>
            <person name="Winkler S."/>
            <person name="Jermiin L.S."/>
            <person name="Skirmuntt E.C."/>
            <person name="Katzourakis A."/>
            <person name="Burkitt-Gray L."/>
            <person name="Ray D.A."/>
            <person name="Sullivan K.A.M."/>
            <person name="Roscito J.G."/>
            <person name="Kirilenko B.M."/>
            <person name="Davalos L.M."/>
            <person name="Corthals A.P."/>
            <person name="Power M.L."/>
            <person name="Jones G."/>
            <person name="Ransome R.D."/>
            <person name="Dechmann D.K.N."/>
            <person name="Locatelli A.G."/>
            <person name="Puechmaille S.J."/>
            <person name="Fedrigo O."/>
            <person name="Jarvis E.D."/>
            <person name="Hiller M."/>
            <person name="Vernes S.C."/>
            <person name="Myers E.W."/>
            <person name="Teeling E.C."/>
        </authorList>
    </citation>
    <scope>NUCLEOTIDE SEQUENCE [LARGE SCALE GENOMIC DNA]</scope>
    <source>
        <strain evidence="1">MMolMol1</strain>
        <tissue evidence="1">Muscle</tissue>
    </source>
</reference>
<dbReference type="AlphaFoldDB" id="A0A7J8F900"/>
<name>A0A7J8F900_MOLMO</name>
<keyword evidence="2" id="KW-1185">Reference proteome</keyword>
<proteinExistence type="predicted"/>
<comment type="caution">
    <text evidence="1">The sequence shown here is derived from an EMBL/GenBank/DDBJ whole genome shotgun (WGS) entry which is preliminary data.</text>
</comment>